<dbReference type="RefSeq" id="WP_289724151.1">
    <property type="nucleotide sequence ID" value="NZ_JAUDUY010000002.1"/>
</dbReference>
<evidence type="ECO:0000256" key="1">
    <source>
        <dbReference type="ARBA" id="ARBA00001231"/>
    </source>
</evidence>
<dbReference type="Proteomes" id="UP001174839">
    <property type="component" value="Unassembled WGS sequence"/>
</dbReference>
<organism evidence="8 9">
    <name type="scientific">Robiginitalea aurantiaca</name>
    <dbReference type="NCBI Taxonomy" id="3056915"/>
    <lineage>
        <taxon>Bacteria</taxon>
        <taxon>Pseudomonadati</taxon>
        <taxon>Bacteroidota</taxon>
        <taxon>Flavobacteriia</taxon>
        <taxon>Flavobacteriales</taxon>
        <taxon>Flavobacteriaceae</taxon>
        <taxon>Robiginitalea</taxon>
    </lineage>
</organism>
<gene>
    <name evidence="8" type="ORF">QU605_04855</name>
</gene>
<accession>A0ABT7WCZ2</accession>
<comment type="caution">
    <text evidence="8">The sequence shown here is derived from an EMBL/GenBank/DDBJ whole genome shotgun (WGS) entry which is preliminary data.</text>
</comment>
<evidence type="ECO:0000313" key="9">
    <source>
        <dbReference type="Proteomes" id="UP001174839"/>
    </source>
</evidence>
<dbReference type="Pfam" id="PF02838">
    <property type="entry name" value="Glyco_hydro_20b"/>
    <property type="match status" value="1"/>
</dbReference>
<reference evidence="8" key="1">
    <citation type="submission" date="2023-06" db="EMBL/GenBank/DDBJ databases">
        <title>Robiginitalea aurantiacus sp. nov. and Algoriphagus sediminis sp. nov., isolated from coastal sediment.</title>
        <authorList>
            <person name="Zhou Z.Y."/>
            <person name="An J."/>
            <person name="Jia Y.W."/>
            <person name="Du Z.J."/>
        </authorList>
    </citation>
    <scope>NUCLEOTIDE SEQUENCE</scope>
    <source>
        <strain evidence="8">M39</strain>
    </source>
</reference>
<evidence type="ECO:0000259" key="6">
    <source>
        <dbReference type="Pfam" id="PF00728"/>
    </source>
</evidence>
<keyword evidence="9" id="KW-1185">Reference proteome</keyword>
<keyword evidence="5" id="KW-0326">Glycosidase</keyword>
<evidence type="ECO:0000256" key="5">
    <source>
        <dbReference type="ARBA" id="ARBA00023295"/>
    </source>
</evidence>
<sequence length="543" mass="61398">MENPKNNYRPFWQLPLFFVLTLSLGCSETQKLPELVLPETDLSSEALLPKPLEVIGNQTAFALDQYSAIYTVEGEASFSGVGEYLSQEIAGVTKLTLPLNPDSMEGPFRGIYLNKNQGMDQEAYELAIVRDSILLTASTAEGAFRGVQTLRQLIPEYANDTLGANPVWVIPGGLIKDKPAFTYRGSMLDVARHFFSVEDVKKYLDVLAYYKMNYLHLHLTDDQGWRIEITSWPKLTEVGGQTEVGGGSGGFYTQEDFKDLVAYASQRFITLVPEVDMPGHTNAASVSYPFLNGNGKTPKPYTGMRVGFSTLDTRKDTVYQFIDDVVREISAMSPGPYFHIGGDESHATKPSDYAYFIKRVVPIVRKYGKTPMGWDEVATVSLDSNVVAQFWQDEENAEKAVEQGMKVLMSPAKRAYLDMSYDSISKFGLHWAAYIPVERAYSWTPDLYAKNVPREAILGVEAPLWSETISTMEELEYLAFPRLLGIAEIGWTETSKRSWEDYKTRLAGQIPYFRRRNIQFYPSRQVPWNEPDSLLPWYKNRTK</sequence>
<name>A0ABT7WCZ2_9FLAO</name>
<dbReference type="Pfam" id="PF00728">
    <property type="entry name" value="Glyco_hydro_20"/>
    <property type="match status" value="1"/>
</dbReference>
<feature type="domain" description="Beta-hexosaminidase bacterial type N-terminal" evidence="7">
    <location>
        <begin position="46"/>
        <end position="177"/>
    </location>
</feature>
<dbReference type="InterPro" id="IPR015883">
    <property type="entry name" value="Glyco_hydro_20_cat"/>
</dbReference>
<dbReference type="CDD" id="cd06568">
    <property type="entry name" value="GH20_SpHex_like"/>
    <property type="match status" value="1"/>
</dbReference>
<evidence type="ECO:0000256" key="4">
    <source>
        <dbReference type="ARBA" id="ARBA00022801"/>
    </source>
</evidence>
<dbReference type="InterPro" id="IPR025705">
    <property type="entry name" value="Beta_hexosaminidase_sua/sub"/>
</dbReference>
<dbReference type="Gene3D" id="3.30.379.10">
    <property type="entry name" value="Chitobiase/beta-hexosaminidase domain 2-like"/>
    <property type="match status" value="1"/>
</dbReference>
<dbReference type="EMBL" id="JAUDUY010000002">
    <property type="protein sequence ID" value="MDM9630786.1"/>
    <property type="molecule type" value="Genomic_DNA"/>
</dbReference>
<dbReference type="PRINTS" id="PR00738">
    <property type="entry name" value="GLHYDRLASE20"/>
</dbReference>
<comment type="similarity">
    <text evidence="2">Belongs to the glycosyl hydrolase 20 family.</text>
</comment>
<evidence type="ECO:0000259" key="7">
    <source>
        <dbReference type="Pfam" id="PF02838"/>
    </source>
</evidence>
<dbReference type="PANTHER" id="PTHR22600">
    <property type="entry name" value="BETA-HEXOSAMINIDASE"/>
    <property type="match status" value="1"/>
</dbReference>
<dbReference type="InterPro" id="IPR029018">
    <property type="entry name" value="Hex-like_dom2"/>
</dbReference>
<comment type="catalytic activity">
    <reaction evidence="1">
        <text>Hydrolysis of terminal non-reducing N-acetyl-D-hexosamine residues in N-acetyl-beta-D-hexosaminides.</text>
        <dbReference type="EC" id="3.2.1.52"/>
    </reaction>
</comment>
<dbReference type="PANTHER" id="PTHR22600:SF57">
    <property type="entry name" value="BETA-N-ACETYLHEXOSAMINIDASE"/>
    <property type="match status" value="1"/>
</dbReference>
<protein>
    <recommendedName>
        <fullName evidence="3">beta-N-acetylhexosaminidase</fullName>
        <ecNumber evidence="3">3.2.1.52</ecNumber>
    </recommendedName>
</protein>
<keyword evidence="4" id="KW-0378">Hydrolase</keyword>
<dbReference type="EC" id="3.2.1.52" evidence="3"/>
<dbReference type="InterPro" id="IPR017853">
    <property type="entry name" value="GH"/>
</dbReference>
<proteinExistence type="inferred from homology"/>
<evidence type="ECO:0000313" key="8">
    <source>
        <dbReference type="EMBL" id="MDM9630786.1"/>
    </source>
</evidence>
<evidence type="ECO:0000256" key="3">
    <source>
        <dbReference type="ARBA" id="ARBA00012663"/>
    </source>
</evidence>
<dbReference type="SUPFAM" id="SSF51445">
    <property type="entry name" value="(Trans)glycosidases"/>
    <property type="match status" value="1"/>
</dbReference>
<feature type="domain" description="Glycoside hydrolase family 20 catalytic" evidence="6">
    <location>
        <begin position="181"/>
        <end position="493"/>
    </location>
</feature>
<dbReference type="Gene3D" id="3.20.20.80">
    <property type="entry name" value="Glycosidases"/>
    <property type="match status" value="1"/>
</dbReference>
<dbReference type="SUPFAM" id="SSF55545">
    <property type="entry name" value="beta-N-acetylhexosaminidase-like domain"/>
    <property type="match status" value="1"/>
</dbReference>
<dbReference type="InterPro" id="IPR015882">
    <property type="entry name" value="HEX_bac_N"/>
</dbReference>
<evidence type="ECO:0000256" key="2">
    <source>
        <dbReference type="ARBA" id="ARBA00006285"/>
    </source>
</evidence>
<dbReference type="PROSITE" id="PS51257">
    <property type="entry name" value="PROKAR_LIPOPROTEIN"/>
    <property type="match status" value="1"/>
</dbReference>